<gene>
    <name evidence="1" type="ORF">NDU88_004759</name>
</gene>
<reference evidence="1" key="1">
    <citation type="journal article" date="2022" name="bioRxiv">
        <title>Sequencing and chromosome-scale assembly of the giantPleurodeles waltlgenome.</title>
        <authorList>
            <person name="Brown T."/>
            <person name="Elewa A."/>
            <person name="Iarovenko S."/>
            <person name="Subramanian E."/>
            <person name="Araus A.J."/>
            <person name="Petzold A."/>
            <person name="Susuki M."/>
            <person name="Suzuki K.-i.T."/>
            <person name="Hayashi T."/>
            <person name="Toyoda A."/>
            <person name="Oliveira C."/>
            <person name="Osipova E."/>
            <person name="Leigh N.D."/>
            <person name="Simon A."/>
            <person name="Yun M.H."/>
        </authorList>
    </citation>
    <scope>NUCLEOTIDE SEQUENCE</scope>
    <source>
        <strain evidence="1">20211129_DDA</strain>
        <tissue evidence="1">Liver</tissue>
    </source>
</reference>
<comment type="caution">
    <text evidence="1">The sequence shown here is derived from an EMBL/GenBank/DDBJ whole genome shotgun (WGS) entry which is preliminary data.</text>
</comment>
<sequence>MGPDLSPCQKVASPSPRAALICSGPGMPPHGPAVSYDANSADTELPELQHRSVITPSGLNVSSSVTAPGSPPGQGWRHLVPSGACHRPQQPLPHCLGSNIIAAHCSRLRSAPVTPLARPHRSPQLRAITNPRRGYMVRIIVEPERSGSVTRPPSLLIRPCPLFEAYSS</sequence>
<proteinExistence type="predicted"/>
<protein>
    <submittedName>
        <fullName evidence="1">Uncharacterized protein</fullName>
    </submittedName>
</protein>
<evidence type="ECO:0000313" key="1">
    <source>
        <dbReference type="EMBL" id="KAJ1164318.1"/>
    </source>
</evidence>
<dbReference type="Proteomes" id="UP001066276">
    <property type="component" value="Chromosome 4_2"/>
</dbReference>
<accession>A0AAV7SJQ2</accession>
<organism evidence="1 2">
    <name type="scientific">Pleurodeles waltl</name>
    <name type="common">Iberian ribbed newt</name>
    <dbReference type="NCBI Taxonomy" id="8319"/>
    <lineage>
        <taxon>Eukaryota</taxon>
        <taxon>Metazoa</taxon>
        <taxon>Chordata</taxon>
        <taxon>Craniata</taxon>
        <taxon>Vertebrata</taxon>
        <taxon>Euteleostomi</taxon>
        <taxon>Amphibia</taxon>
        <taxon>Batrachia</taxon>
        <taxon>Caudata</taxon>
        <taxon>Salamandroidea</taxon>
        <taxon>Salamandridae</taxon>
        <taxon>Pleurodelinae</taxon>
        <taxon>Pleurodeles</taxon>
    </lineage>
</organism>
<dbReference type="EMBL" id="JANPWB010000008">
    <property type="protein sequence ID" value="KAJ1164318.1"/>
    <property type="molecule type" value="Genomic_DNA"/>
</dbReference>
<name>A0AAV7SJQ2_PLEWA</name>
<dbReference type="AlphaFoldDB" id="A0AAV7SJQ2"/>
<keyword evidence="2" id="KW-1185">Reference proteome</keyword>
<evidence type="ECO:0000313" key="2">
    <source>
        <dbReference type="Proteomes" id="UP001066276"/>
    </source>
</evidence>